<dbReference type="AlphaFoldDB" id="A0A1I0H5K3"/>
<dbReference type="EMBL" id="FOHE01000028">
    <property type="protein sequence ID" value="SET79026.1"/>
    <property type="molecule type" value="Genomic_DNA"/>
</dbReference>
<gene>
    <name evidence="2" type="ORF">SAMN05216389_12828</name>
</gene>
<dbReference type="OrthoDB" id="9804656at2"/>
<dbReference type="PANTHER" id="PTHR10094">
    <property type="entry name" value="STEROL CARRIER PROTEIN 2 SCP-2 FAMILY PROTEIN"/>
    <property type="match status" value="1"/>
</dbReference>
<evidence type="ECO:0000259" key="1">
    <source>
        <dbReference type="Pfam" id="PF02036"/>
    </source>
</evidence>
<name>A0A1I0H5K3_9BACI</name>
<evidence type="ECO:0000313" key="2">
    <source>
        <dbReference type="EMBL" id="SET79026.1"/>
    </source>
</evidence>
<dbReference type="STRING" id="930131.SAMN05216389_12828"/>
<dbReference type="Pfam" id="PF02036">
    <property type="entry name" value="SCP2"/>
    <property type="match status" value="1"/>
</dbReference>
<reference evidence="2 3" key="1">
    <citation type="submission" date="2016-10" db="EMBL/GenBank/DDBJ databases">
        <authorList>
            <person name="de Groot N.N."/>
        </authorList>
    </citation>
    <scope>NUCLEOTIDE SEQUENCE [LARGE SCALE GENOMIC DNA]</scope>
    <source>
        <strain evidence="2 3">IBRC-M 10780</strain>
    </source>
</reference>
<sequence length="118" mass="13475">MDVLENGTITEIWKFVEGKLQENKAPYSNLNATYEFQIIDIQNSLYQVKFNNGDIEIKDQQIAEADCTLKMKEKYVRKFLKGELNSTTAFMTGKLKVEGNIGLALKLEGVLKQYNFIG</sequence>
<keyword evidence="3" id="KW-1185">Reference proteome</keyword>
<dbReference type="SUPFAM" id="SSF55718">
    <property type="entry name" value="SCP-like"/>
    <property type="match status" value="1"/>
</dbReference>
<dbReference type="InterPro" id="IPR036527">
    <property type="entry name" value="SCP2_sterol-bd_dom_sf"/>
</dbReference>
<proteinExistence type="predicted"/>
<feature type="domain" description="SCP2" evidence="1">
    <location>
        <begin position="22"/>
        <end position="112"/>
    </location>
</feature>
<protein>
    <submittedName>
        <fullName evidence="2">SCP-2 sterol transfer family protein</fullName>
    </submittedName>
</protein>
<dbReference type="InterPro" id="IPR003033">
    <property type="entry name" value="SCP2_sterol-bd_dom"/>
</dbReference>
<organism evidence="2 3">
    <name type="scientific">Oceanobacillus limi</name>
    <dbReference type="NCBI Taxonomy" id="930131"/>
    <lineage>
        <taxon>Bacteria</taxon>
        <taxon>Bacillati</taxon>
        <taxon>Bacillota</taxon>
        <taxon>Bacilli</taxon>
        <taxon>Bacillales</taxon>
        <taxon>Bacillaceae</taxon>
        <taxon>Oceanobacillus</taxon>
    </lineage>
</organism>
<accession>A0A1I0H5K3</accession>
<dbReference type="Proteomes" id="UP000198618">
    <property type="component" value="Unassembled WGS sequence"/>
</dbReference>
<evidence type="ECO:0000313" key="3">
    <source>
        <dbReference type="Proteomes" id="UP000198618"/>
    </source>
</evidence>
<dbReference type="RefSeq" id="WP_090872778.1">
    <property type="nucleotide sequence ID" value="NZ_FOHE01000028.1"/>
</dbReference>
<dbReference type="GO" id="GO:0005829">
    <property type="term" value="C:cytosol"/>
    <property type="evidence" value="ECO:0007669"/>
    <property type="project" value="TreeGrafter"/>
</dbReference>
<dbReference type="PANTHER" id="PTHR10094:SF25">
    <property type="entry name" value="SCP2 STEROL-BINDING DOMAIN-CONTAINING PROTEIN 1"/>
    <property type="match status" value="1"/>
</dbReference>
<dbReference type="Gene3D" id="3.30.1050.10">
    <property type="entry name" value="SCP2 sterol-binding domain"/>
    <property type="match status" value="1"/>
</dbReference>